<accession>A0A5A7N0L1</accession>
<accession>A0A5A7MNH3</accession>
<gene>
    <name evidence="2" type="ORF">JCM17844_11770</name>
    <name evidence="3" type="ORF">JCM17845_21800</name>
</gene>
<dbReference type="RefSeq" id="WP_150000004.1">
    <property type="nucleotide sequence ID" value="NZ_BKCL01000003.1"/>
</dbReference>
<keyword evidence="1" id="KW-0812">Transmembrane</keyword>
<dbReference type="AlphaFoldDB" id="A0A5A7MNH3"/>
<dbReference type="Proteomes" id="UP000322084">
    <property type="component" value="Unassembled WGS sequence"/>
</dbReference>
<dbReference type="EMBL" id="BKCL01000003">
    <property type="protein sequence ID" value="GEQ97540.1"/>
    <property type="molecule type" value="Genomic_DNA"/>
</dbReference>
<evidence type="ECO:0000256" key="1">
    <source>
        <dbReference type="SAM" id="Phobius"/>
    </source>
</evidence>
<evidence type="ECO:0000313" key="4">
    <source>
        <dbReference type="Proteomes" id="UP000322084"/>
    </source>
</evidence>
<dbReference type="Proteomes" id="UP000325187">
    <property type="component" value="Unassembled WGS sequence"/>
</dbReference>
<organism evidence="2 4">
    <name type="scientific">Iodidimonas gelatinilytica</name>
    <dbReference type="NCBI Taxonomy" id="1236966"/>
    <lineage>
        <taxon>Bacteria</taxon>
        <taxon>Pseudomonadati</taxon>
        <taxon>Pseudomonadota</taxon>
        <taxon>Alphaproteobacteria</taxon>
        <taxon>Iodidimonadales</taxon>
        <taxon>Iodidimonadaceae</taxon>
        <taxon>Iodidimonas</taxon>
    </lineage>
</organism>
<name>A0A5A7MNH3_9PROT</name>
<evidence type="ECO:0000313" key="5">
    <source>
        <dbReference type="Proteomes" id="UP000325187"/>
    </source>
</evidence>
<proteinExistence type="predicted"/>
<dbReference type="EMBL" id="BKCM01000011">
    <property type="protein sequence ID" value="GER01557.1"/>
    <property type="molecule type" value="Genomic_DNA"/>
</dbReference>
<evidence type="ECO:0000313" key="2">
    <source>
        <dbReference type="EMBL" id="GEQ97540.1"/>
    </source>
</evidence>
<reference evidence="4 5" key="1">
    <citation type="submission" date="2019-09" db="EMBL/GenBank/DDBJ databases">
        <title>NBRP : Genome information of microbial organism related human and environment.</title>
        <authorList>
            <person name="Hattori M."/>
            <person name="Oshima K."/>
            <person name="Inaba H."/>
            <person name="Suda W."/>
            <person name="Sakamoto M."/>
            <person name="Iino T."/>
            <person name="Kitahara M."/>
            <person name="Oshida Y."/>
            <person name="Iida T."/>
            <person name="Kudo T."/>
            <person name="Itoh T."/>
            <person name="Ohkuma M."/>
        </authorList>
    </citation>
    <scope>NUCLEOTIDE SEQUENCE [LARGE SCALE GENOMIC DNA]</scope>
    <source>
        <strain evidence="2 4">Hi-2</strain>
        <strain evidence="3 5">Mie-1</strain>
    </source>
</reference>
<feature type="transmembrane region" description="Helical" evidence="1">
    <location>
        <begin position="31"/>
        <end position="48"/>
    </location>
</feature>
<comment type="caution">
    <text evidence="2">The sequence shown here is derived from an EMBL/GenBank/DDBJ whole genome shotgun (WGS) entry which is preliminary data.</text>
</comment>
<evidence type="ECO:0000313" key="3">
    <source>
        <dbReference type="EMBL" id="GER01557.1"/>
    </source>
</evidence>
<sequence>MTIDRIALLIITASFLTGTYLASLDEELVTWAFFVPVLLVGALGVVLLRRSRKAQASASHVLHGNRDILVSSLSAIVSSLQDFDAIKETLPTDQLRHEVDQRFRGHLLAFVEARESLSHLYGLSFYAQIMSSFAAGERYLNRVWSASTDGYGEEACAYISRALTQFREAQDILAKVTKAA</sequence>
<protein>
    <submittedName>
        <fullName evidence="2">Uncharacterized protein</fullName>
    </submittedName>
</protein>
<keyword evidence="1" id="KW-1133">Transmembrane helix</keyword>
<keyword evidence="5" id="KW-1185">Reference proteome</keyword>
<keyword evidence="1" id="KW-0472">Membrane</keyword>